<dbReference type="InterPro" id="IPR025521">
    <property type="entry name" value="Neprosin_propep"/>
</dbReference>
<evidence type="ECO:0000313" key="3">
    <source>
        <dbReference type="Proteomes" id="UP000594261"/>
    </source>
</evidence>
<keyword evidence="3" id="KW-1185">Reference proteome</keyword>
<dbReference type="EnsemblPlants" id="QL04p013108:mrna">
    <property type="protein sequence ID" value="QL04p013108:mrna"/>
    <property type="gene ID" value="QL04p013108"/>
</dbReference>
<dbReference type="EMBL" id="LRBV02000004">
    <property type="status" value="NOT_ANNOTATED_CDS"/>
    <property type="molecule type" value="Genomic_DNA"/>
</dbReference>
<dbReference type="InterPro" id="IPR053168">
    <property type="entry name" value="Glutamic_endopeptidase"/>
</dbReference>
<dbReference type="AlphaFoldDB" id="A0A7N2LD81"/>
<dbReference type="Pfam" id="PF03080">
    <property type="entry name" value="Neprosin"/>
    <property type="match status" value="1"/>
</dbReference>
<dbReference type="InterPro" id="IPR004314">
    <property type="entry name" value="Neprosin"/>
</dbReference>
<dbReference type="PANTHER" id="PTHR31589:SF111">
    <property type="entry name" value="NEPROSIN DOMAIN-CONTAINING PROTEIN"/>
    <property type="match status" value="1"/>
</dbReference>
<dbReference type="Gene3D" id="3.90.1320.10">
    <property type="entry name" value="Outer-capsid protein sigma 3, large lobe"/>
    <property type="match status" value="1"/>
</dbReference>
<dbReference type="PANTHER" id="PTHR31589">
    <property type="entry name" value="PROTEIN, PUTATIVE (DUF239)-RELATED-RELATED"/>
    <property type="match status" value="1"/>
</dbReference>
<accession>A0A7N2LD81</accession>
<organism evidence="2 3">
    <name type="scientific">Quercus lobata</name>
    <name type="common">Valley oak</name>
    <dbReference type="NCBI Taxonomy" id="97700"/>
    <lineage>
        <taxon>Eukaryota</taxon>
        <taxon>Viridiplantae</taxon>
        <taxon>Streptophyta</taxon>
        <taxon>Embryophyta</taxon>
        <taxon>Tracheophyta</taxon>
        <taxon>Spermatophyta</taxon>
        <taxon>Magnoliopsida</taxon>
        <taxon>eudicotyledons</taxon>
        <taxon>Gunneridae</taxon>
        <taxon>Pentapetalae</taxon>
        <taxon>rosids</taxon>
        <taxon>fabids</taxon>
        <taxon>Fagales</taxon>
        <taxon>Fagaceae</taxon>
        <taxon>Quercus</taxon>
    </lineage>
</organism>
<dbReference type="Gramene" id="QL04p013108:mrna">
    <property type="protein sequence ID" value="QL04p013108:mrna"/>
    <property type="gene ID" value="QL04p013108"/>
</dbReference>
<feature type="domain" description="Neprosin PEP catalytic" evidence="1">
    <location>
        <begin position="159"/>
        <end position="411"/>
    </location>
</feature>
<dbReference type="PROSITE" id="PS52045">
    <property type="entry name" value="NEPROSIN_PEP_CD"/>
    <property type="match status" value="1"/>
</dbReference>
<evidence type="ECO:0000259" key="1">
    <source>
        <dbReference type="PROSITE" id="PS52045"/>
    </source>
</evidence>
<dbReference type="InParanoid" id="A0A7N2LD81"/>
<dbReference type="Proteomes" id="UP000594261">
    <property type="component" value="Chromosome 4"/>
</dbReference>
<reference evidence="2" key="2">
    <citation type="submission" date="2021-01" db="UniProtKB">
        <authorList>
            <consortium name="EnsemblPlants"/>
        </authorList>
    </citation>
    <scope>IDENTIFICATION</scope>
</reference>
<evidence type="ECO:0000313" key="2">
    <source>
        <dbReference type="EnsemblPlants" id="QL04p013108:mrna"/>
    </source>
</evidence>
<sequence>MAPPCGSGRMWSRAVKMTLCLFILAPMSSVGIRNTNTIFSKKQKLEVRQQLKRLNKPALKTIKSPDGDTIDCVDIYKQPAFDHPLLKNHTIQLRPRSYPEGFSLDESNDISSNSKSEITQPWHFNGRCPEGTIPIRRTNEEDLLRANYGRKKPNTVPNVDDSPDLHEYATLREQGDRYYGMNAEINVWNPQVQAAEFSLAQFWMEGVDNNGVFIDSIEAGAMVYYDLYNDHETRLFTYWTSDAYQNTGCYNMMCPGFVQVDPRLALGASFTPYSEYAGVQKSVNFFVYKDDEEGHWWLHLNNMYLIGYWPSSLFSVLSDSATSVTWGGEVANVKFNGQHTTTQMGSGHFAEEGPSRASFFQNLKVMDAHQLLREPRDNHRIVTHPTCYNFLKGEGDDFFYYGGPGRNIDCP</sequence>
<protein>
    <recommendedName>
        <fullName evidence="1">Neprosin PEP catalytic domain-containing protein</fullName>
    </recommendedName>
</protein>
<dbReference type="OMA" id="DDEEGHW"/>
<dbReference type="Pfam" id="PF14365">
    <property type="entry name" value="Neprosin_AP"/>
    <property type="match status" value="1"/>
</dbReference>
<name>A0A7N2LD81_QUELO</name>
<reference evidence="2 3" key="1">
    <citation type="journal article" date="2016" name="G3 (Bethesda)">
        <title>First Draft Assembly and Annotation of the Genome of a California Endemic Oak Quercus lobata Nee (Fagaceae).</title>
        <authorList>
            <person name="Sork V.L."/>
            <person name="Fitz-Gibbon S.T."/>
            <person name="Puiu D."/>
            <person name="Crepeau M."/>
            <person name="Gugger P.F."/>
            <person name="Sherman R."/>
            <person name="Stevens K."/>
            <person name="Langley C.H."/>
            <person name="Pellegrini M."/>
            <person name="Salzberg S.L."/>
        </authorList>
    </citation>
    <scope>NUCLEOTIDE SEQUENCE [LARGE SCALE GENOMIC DNA]</scope>
    <source>
        <strain evidence="2 3">cv. SW786</strain>
    </source>
</reference>
<proteinExistence type="predicted"/>